<evidence type="ECO:0000256" key="2">
    <source>
        <dbReference type="ARBA" id="ARBA00023015"/>
    </source>
</evidence>
<dbReference type="InterPro" id="IPR052610">
    <property type="entry name" value="bHLH_transcription_regulator"/>
</dbReference>
<keyword evidence="8" id="KW-1185">Reference proteome</keyword>
<dbReference type="GO" id="GO:0046983">
    <property type="term" value="F:protein dimerization activity"/>
    <property type="evidence" value="ECO:0007669"/>
    <property type="project" value="InterPro"/>
</dbReference>
<name>A0AAN9LUL1_CANGL</name>
<dbReference type="SMART" id="SM00353">
    <property type="entry name" value="HLH"/>
    <property type="match status" value="1"/>
</dbReference>
<feature type="coiled-coil region" evidence="5">
    <location>
        <begin position="136"/>
        <end position="170"/>
    </location>
</feature>
<evidence type="ECO:0000313" key="8">
    <source>
        <dbReference type="Proteomes" id="UP001367508"/>
    </source>
</evidence>
<protein>
    <recommendedName>
        <fullName evidence="6">BHLH domain-containing protein</fullName>
    </recommendedName>
</protein>
<evidence type="ECO:0000256" key="1">
    <source>
        <dbReference type="ARBA" id="ARBA00004123"/>
    </source>
</evidence>
<dbReference type="InterPro" id="IPR011598">
    <property type="entry name" value="bHLH_dom"/>
</dbReference>
<comment type="caution">
    <text evidence="7">The sequence shown here is derived from an EMBL/GenBank/DDBJ whole genome shotgun (WGS) entry which is preliminary data.</text>
</comment>
<keyword evidence="5" id="KW-0175">Coiled coil</keyword>
<dbReference type="EMBL" id="JAYMYQ010000004">
    <property type="protein sequence ID" value="KAK7340408.1"/>
    <property type="molecule type" value="Genomic_DNA"/>
</dbReference>
<proteinExistence type="predicted"/>
<keyword evidence="4" id="KW-0539">Nucleus</keyword>
<keyword evidence="3" id="KW-0804">Transcription</keyword>
<feature type="domain" description="BHLH" evidence="6">
    <location>
        <begin position="97"/>
        <end position="146"/>
    </location>
</feature>
<evidence type="ECO:0000259" key="6">
    <source>
        <dbReference type="PROSITE" id="PS50888"/>
    </source>
</evidence>
<evidence type="ECO:0000313" key="7">
    <source>
        <dbReference type="EMBL" id="KAK7340408.1"/>
    </source>
</evidence>
<reference evidence="7 8" key="1">
    <citation type="submission" date="2024-01" db="EMBL/GenBank/DDBJ databases">
        <title>The genomes of 5 underutilized Papilionoideae crops provide insights into root nodulation and disease resistanc.</title>
        <authorList>
            <person name="Jiang F."/>
        </authorList>
    </citation>
    <scope>NUCLEOTIDE SEQUENCE [LARGE SCALE GENOMIC DNA]</scope>
    <source>
        <strain evidence="7">LVBAO_FW01</strain>
        <tissue evidence="7">Leaves</tissue>
    </source>
</reference>
<keyword evidence="2" id="KW-0805">Transcription regulation</keyword>
<dbReference type="Gene3D" id="4.10.280.10">
    <property type="entry name" value="Helix-loop-helix DNA-binding domain"/>
    <property type="match status" value="1"/>
</dbReference>
<comment type="subcellular location">
    <subcellularLocation>
        <location evidence="1">Nucleus</location>
    </subcellularLocation>
</comment>
<sequence>MEDPWEDLVSHREMSWLNEEEFLRDIIVEQQDLSPENDHTLSSNPSSSSVQTNFKLPHSSSYILSFDNSQHDSKSRAQRYWIEPRSQPPTKKIRNSCQIQLHILAERKRRQEFTTSIIALSASIPALNKKNKANVVREAVNYVKQLKERVKELENENRKEADSIVMMKKTQLCINDEATTLYGCIEELPEVEATILEKEVLIGILCEKQRQSFHRILSLLSNLHLSVTASSTLPFGTSTLKITIIAQMDEGYNLTIDDLVKTLRQHLLSLKSQDMQK</sequence>
<dbReference type="GO" id="GO:0005634">
    <property type="term" value="C:nucleus"/>
    <property type="evidence" value="ECO:0007669"/>
    <property type="project" value="UniProtKB-SubCell"/>
</dbReference>
<dbReference type="Pfam" id="PF00010">
    <property type="entry name" value="HLH"/>
    <property type="match status" value="1"/>
</dbReference>
<dbReference type="PROSITE" id="PS50888">
    <property type="entry name" value="BHLH"/>
    <property type="match status" value="1"/>
</dbReference>
<dbReference type="Proteomes" id="UP001367508">
    <property type="component" value="Unassembled WGS sequence"/>
</dbReference>
<organism evidence="7 8">
    <name type="scientific">Canavalia gladiata</name>
    <name type="common">Sword bean</name>
    <name type="synonym">Dolichos gladiatus</name>
    <dbReference type="NCBI Taxonomy" id="3824"/>
    <lineage>
        <taxon>Eukaryota</taxon>
        <taxon>Viridiplantae</taxon>
        <taxon>Streptophyta</taxon>
        <taxon>Embryophyta</taxon>
        <taxon>Tracheophyta</taxon>
        <taxon>Spermatophyta</taxon>
        <taxon>Magnoliopsida</taxon>
        <taxon>eudicotyledons</taxon>
        <taxon>Gunneridae</taxon>
        <taxon>Pentapetalae</taxon>
        <taxon>rosids</taxon>
        <taxon>fabids</taxon>
        <taxon>Fabales</taxon>
        <taxon>Fabaceae</taxon>
        <taxon>Papilionoideae</taxon>
        <taxon>50 kb inversion clade</taxon>
        <taxon>NPAAA clade</taxon>
        <taxon>indigoferoid/millettioid clade</taxon>
        <taxon>Phaseoleae</taxon>
        <taxon>Canavalia</taxon>
    </lineage>
</organism>
<evidence type="ECO:0000256" key="3">
    <source>
        <dbReference type="ARBA" id="ARBA00023163"/>
    </source>
</evidence>
<dbReference type="AlphaFoldDB" id="A0AAN9LUL1"/>
<dbReference type="PANTHER" id="PTHR45959:SF2">
    <property type="entry name" value="BHLH TRANSCRIPTION FACTOR"/>
    <property type="match status" value="1"/>
</dbReference>
<dbReference type="PANTHER" id="PTHR45959">
    <property type="entry name" value="BHLH TRANSCRIPTION FACTOR"/>
    <property type="match status" value="1"/>
</dbReference>
<evidence type="ECO:0000256" key="4">
    <source>
        <dbReference type="ARBA" id="ARBA00023242"/>
    </source>
</evidence>
<evidence type="ECO:0000256" key="5">
    <source>
        <dbReference type="SAM" id="Coils"/>
    </source>
</evidence>
<dbReference type="InterPro" id="IPR036638">
    <property type="entry name" value="HLH_DNA-bd_sf"/>
</dbReference>
<accession>A0AAN9LUL1</accession>
<gene>
    <name evidence="7" type="ORF">VNO77_21110</name>
</gene>
<dbReference type="SUPFAM" id="SSF47459">
    <property type="entry name" value="HLH, helix-loop-helix DNA-binding domain"/>
    <property type="match status" value="1"/>
</dbReference>